<dbReference type="Proteomes" id="UP001164693">
    <property type="component" value="Chromosome"/>
</dbReference>
<dbReference type="EMBL" id="CP097463">
    <property type="protein sequence ID" value="WAX57311.1"/>
    <property type="molecule type" value="Genomic_DNA"/>
</dbReference>
<keyword evidence="3" id="KW-1185">Reference proteome</keyword>
<dbReference type="SUPFAM" id="SSF53474">
    <property type="entry name" value="alpha/beta-Hydrolases"/>
    <property type="match status" value="1"/>
</dbReference>
<dbReference type="Pfam" id="PF00561">
    <property type="entry name" value="Abhydrolase_1"/>
    <property type="match status" value="1"/>
</dbReference>
<evidence type="ECO:0000313" key="3">
    <source>
        <dbReference type="Proteomes" id="UP001164693"/>
    </source>
</evidence>
<accession>A0ABY7JXM5</accession>
<evidence type="ECO:0000313" key="2">
    <source>
        <dbReference type="EMBL" id="WAX57311.1"/>
    </source>
</evidence>
<gene>
    <name evidence="2" type="ORF">M6B22_00745</name>
</gene>
<proteinExistence type="predicted"/>
<organism evidence="2 3">
    <name type="scientific">Jatrophihabitans cynanchi</name>
    <dbReference type="NCBI Taxonomy" id="2944128"/>
    <lineage>
        <taxon>Bacteria</taxon>
        <taxon>Bacillati</taxon>
        <taxon>Actinomycetota</taxon>
        <taxon>Actinomycetes</taxon>
        <taxon>Jatrophihabitantales</taxon>
        <taxon>Jatrophihabitantaceae</taxon>
        <taxon>Jatrophihabitans</taxon>
    </lineage>
</organism>
<name>A0ABY7JXM5_9ACTN</name>
<feature type="domain" description="AB hydrolase-1" evidence="1">
    <location>
        <begin position="78"/>
        <end position="157"/>
    </location>
</feature>
<dbReference type="RefSeq" id="WP_269443850.1">
    <property type="nucleotide sequence ID" value="NZ_CP097463.1"/>
</dbReference>
<dbReference type="InterPro" id="IPR000073">
    <property type="entry name" value="AB_hydrolase_1"/>
</dbReference>
<protein>
    <submittedName>
        <fullName evidence="2">Lysophospholipase</fullName>
    </submittedName>
</protein>
<sequence>MPALTDPALTVDLPDGAVHAVALVLHGGRESSHEPTRSLQLAVLRMRPFASALAGTSGLAVARLRYRARGWNGDLRSPVADTRWALAELRSRCGAAPVALLGHSMGGRTALYVADDPNVRAVAALAPWIERSDPVAPVAGRRLLLVHGDRDRITSPKRSAAFARAAVGVAESVGYLTVHGERHAMLRRARLWHRVAAGFVRCAVLDDAPERAGDELVANLVAKALAGDTDLQV</sequence>
<dbReference type="InterPro" id="IPR029058">
    <property type="entry name" value="AB_hydrolase_fold"/>
</dbReference>
<dbReference type="Gene3D" id="3.40.50.1820">
    <property type="entry name" value="alpha/beta hydrolase"/>
    <property type="match status" value="1"/>
</dbReference>
<evidence type="ECO:0000259" key="1">
    <source>
        <dbReference type="Pfam" id="PF00561"/>
    </source>
</evidence>
<reference evidence="2" key="1">
    <citation type="submission" date="2022-05" db="EMBL/GenBank/DDBJ databases">
        <title>Jatrophihabitans sp. SB3-54 whole genome sequence.</title>
        <authorList>
            <person name="Suh M.K."/>
            <person name="Eom M.K."/>
            <person name="Kim J.S."/>
            <person name="Kim H.S."/>
            <person name="Do H.E."/>
            <person name="Shin Y.K."/>
            <person name="Lee J.-S."/>
        </authorList>
    </citation>
    <scope>NUCLEOTIDE SEQUENCE</scope>
    <source>
        <strain evidence="2">SB3-54</strain>
    </source>
</reference>